<evidence type="ECO:0000256" key="4">
    <source>
        <dbReference type="ARBA" id="ARBA00022801"/>
    </source>
</evidence>
<evidence type="ECO:0000313" key="9">
    <source>
        <dbReference type="EMBL" id="RYU11202.1"/>
    </source>
</evidence>
<evidence type="ECO:0000313" key="10">
    <source>
        <dbReference type="Proteomes" id="UP000291189"/>
    </source>
</evidence>
<comment type="similarity">
    <text evidence="1 7">Belongs to the peptidase M3 family.</text>
</comment>
<protein>
    <submittedName>
        <fullName evidence="9">M3 family peptidase</fullName>
    </submittedName>
</protein>
<proteinExistence type="inferred from homology"/>
<keyword evidence="3 7" id="KW-0479">Metal-binding</keyword>
<evidence type="ECO:0000256" key="5">
    <source>
        <dbReference type="ARBA" id="ARBA00022833"/>
    </source>
</evidence>
<evidence type="ECO:0000256" key="3">
    <source>
        <dbReference type="ARBA" id="ARBA00022723"/>
    </source>
</evidence>
<keyword evidence="6 7" id="KW-0482">Metalloprotease</keyword>
<keyword evidence="5 7" id="KW-0862">Zinc</keyword>
<dbReference type="RefSeq" id="WP_129988020.1">
    <property type="nucleotide sequence ID" value="NZ_SDPU01000025.1"/>
</dbReference>
<evidence type="ECO:0000259" key="8">
    <source>
        <dbReference type="Pfam" id="PF01432"/>
    </source>
</evidence>
<comment type="cofactor">
    <cofactor evidence="7">
        <name>Zn(2+)</name>
        <dbReference type="ChEBI" id="CHEBI:29105"/>
    </cofactor>
    <text evidence="7">Binds 1 zinc ion.</text>
</comment>
<evidence type="ECO:0000256" key="1">
    <source>
        <dbReference type="ARBA" id="ARBA00006040"/>
    </source>
</evidence>
<name>A0A4Q5IYI8_9ACTN</name>
<dbReference type="InterPro" id="IPR045090">
    <property type="entry name" value="Pept_M3A_M3B"/>
</dbReference>
<dbReference type="Gene3D" id="1.10.1370.10">
    <property type="entry name" value="Neurolysin, domain 3"/>
    <property type="match status" value="1"/>
</dbReference>
<dbReference type="SUPFAM" id="SSF55486">
    <property type="entry name" value="Metalloproteases ('zincins'), catalytic domain"/>
    <property type="match status" value="1"/>
</dbReference>
<dbReference type="CDD" id="cd06456">
    <property type="entry name" value="M3A_DCP"/>
    <property type="match status" value="1"/>
</dbReference>
<dbReference type="GO" id="GO:0005829">
    <property type="term" value="C:cytosol"/>
    <property type="evidence" value="ECO:0007669"/>
    <property type="project" value="TreeGrafter"/>
</dbReference>
<dbReference type="PANTHER" id="PTHR43660:SF1">
    <property type="entry name" value="DIPEPTIDYL CARBOXYPEPTIDASE"/>
    <property type="match status" value="1"/>
</dbReference>
<dbReference type="GO" id="GO:0046872">
    <property type="term" value="F:metal ion binding"/>
    <property type="evidence" value="ECO:0007669"/>
    <property type="project" value="UniProtKB-UniRule"/>
</dbReference>
<organism evidence="9 10">
    <name type="scientific">Nocardioides iriomotensis</name>
    <dbReference type="NCBI Taxonomy" id="715784"/>
    <lineage>
        <taxon>Bacteria</taxon>
        <taxon>Bacillati</taxon>
        <taxon>Actinomycetota</taxon>
        <taxon>Actinomycetes</taxon>
        <taxon>Propionibacteriales</taxon>
        <taxon>Nocardioidaceae</taxon>
        <taxon>Nocardioides</taxon>
    </lineage>
</organism>
<sequence>MPDTTLDPNNPFATASTLPFAFPPFDAIRHEHYRPAFDAGVAEHRAEIDAITADPAPPTFDNTLVPLERSGRLLDRTMRVFYEMANSMATPEMQELEGDLMPAWSAHRDAILLDQALFARIDAVHAARHDGGLTPEQVRLVERHHTDFVRAGAALPAAQQQRLRELNEQISRATTAFGSTLLAEANSMAVHVTDVAELAGLSDDAVEAAALAAKEREVDGYVLTLLSPTIQPALASLRNRETRRRLHQAATTRGMRGGDHDTRSLIVEIAALRAERAGLFGHPDHASYVVEDQTAGTTTAVTGMLDAMAAPAMANLDDERAAIEAAMRADGIDGPVEPWDWTYYAGRVKAATFDVDPQELRPYFSLERVLHDGVFLAAERLYGLTFTERPDLPGYAPDVRTYEVFDHDGSTLGLFVCDWFARPTKRGGAWMDEFVTQSHLLDEKPVVVVCLNVPKPAAGQPALMTVDEVRTAFHEFGHALHGLFSDVTYPRLAGTEVPRDFVEFPSQVNEMWMWDPAVLASYARHHATGEPLPQDVADRLIASSEAGMGFDTVSMLGAALLDHEWHRLVPDAKPVTVDEVEAFERGALEKHGVASPLVPPRYRTGYFAHAFTNGYDAGYYSYLWSEVLDADMVDWFRDNGGLRRVNGDAFRAGLLSRGGAVDPMEAFASIRGRGPSTEPLLRRRGLLD</sequence>
<dbReference type="GO" id="GO:0006508">
    <property type="term" value="P:proteolysis"/>
    <property type="evidence" value="ECO:0007669"/>
    <property type="project" value="UniProtKB-KW"/>
</dbReference>
<evidence type="ECO:0000256" key="7">
    <source>
        <dbReference type="RuleBase" id="RU003435"/>
    </source>
</evidence>
<dbReference type="InterPro" id="IPR034005">
    <property type="entry name" value="M3A_DCP"/>
</dbReference>
<dbReference type="AlphaFoldDB" id="A0A4Q5IYI8"/>
<dbReference type="GO" id="GO:0004222">
    <property type="term" value="F:metalloendopeptidase activity"/>
    <property type="evidence" value="ECO:0007669"/>
    <property type="project" value="InterPro"/>
</dbReference>
<evidence type="ECO:0000256" key="6">
    <source>
        <dbReference type="ARBA" id="ARBA00023049"/>
    </source>
</evidence>
<dbReference type="EMBL" id="SDPU01000025">
    <property type="protein sequence ID" value="RYU11202.1"/>
    <property type="molecule type" value="Genomic_DNA"/>
</dbReference>
<evidence type="ECO:0000256" key="2">
    <source>
        <dbReference type="ARBA" id="ARBA00022670"/>
    </source>
</evidence>
<accession>A0A4Q5IYI8</accession>
<reference evidence="9 10" key="1">
    <citation type="submission" date="2019-01" db="EMBL/GenBank/DDBJ databases">
        <title>Nocardioides guangzhouensis sp. nov., an actinobacterium isolated from soil.</title>
        <authorList>
            <person name="Fu Y."/>
            <person name="Cai Y."/>
            <person name="Lin Z."/>
            <person name="Chen P."/>
        </authorList>
    </citation>
    <scope>NUCLEOTIDE SEQUENCE [LARGE SCALE GENOMIC DNA]</scope>
    <source>
        <strain evidence="9 10">NBRC 105384</strain>
    </source>
</reference>
<dbReference type="Proteomes" id="UP000291189">
    <property type="component" value="Unassembled WGS sequence"/>
</dbReference>
<keyword evidence="10" id="KW-1185">Reference proteome</keyword>
<dbReference type="GO" id="GO:0004180">
    <property type="term" value="F:carboxypeptidase activity"/>
    <property type="evidence" value="ECO:0007669"/>
    <property type="project" value="TreeGrafter"/>
</dbReference>
<comment type="caution">
    <text evidence="9">The sequence shown here is derived from an EMBL/GenBank/DDBJ whole genome shotgun (WGS) entry which is preliminary data.</text>
</comment>
<dbReference type="Gene3D" id="1.10.1370.40">
    <property type="match status" value="1"/>
</dbReference>
<dbReference type="InterPro" id="IPR024079">
    <property type="entry name" value="MetalloPept_cat_dom_sf"/>
</dbReference>
<dbReference type="Gene3D" id="3.40.390.10">
    <property type="entry name" value="Collagenase (Catalytic Domain)"/>
    <property type="match status" value="1"/>
</dbReference>
<dbReference type="FunFam" id="3.40.390.10:FF:000009">
    <property type="entry name" value="Oligopeptidase A"/>
    <property type="match status" value="1"/>
</dbReference>
<dbReference type="Pfam" id="PF01432">
    <property type="entry name" value="Peptidase_M3"/>
    <property type="match status" value="1"/>
</dbReference>
<gene>
    <name evidence="9" type="ORF">ETU37_14285</name>
</gene>
<dbReference type="PANTHER" id="PTHR43660">
    <property type="entry name" value="DIPEPTIDYL CARBOXYPEPTIDASE"/>
    <property type="match status" value="1"/>
</dbReference>
<dbReference type="OrthoDB" id="9773538at2"/>
<dbReference type="InterPro" id="IPR024077">
    <property type="entry name" value="Neurolysin/TOP_dom2"/>
</dbReference>
<keyword evidence="2 7" id="KW-0645">Protease</keyword>
<dbReference type="InterPro" id="IPR001567">
    <property type="entry name" value="Pept_M3A_M3B_dom"/>
</dbReference>
<keyword evidence="4 7" id="KW-0378">Hydrolase</keyword>
<feature type="domain" description="Peptidase M3A/M3B catalytic" evidence="8">
    <location>
        <begin position="234"/>
        <end position="685"/>
    </location>
</feature>